<proteinExistence type="inferred from homology"/>
<evidence type="ECO:0000259" key="10">
    <source>
        <dbReference type="Pfam" id="PF26410"/>
    </source>
</evidence>
<evidence type="ECO:0000256" key="4">
    <source>
        <dbReference type="ARBA" id="ARBA00012706"/>
    </source>
</evidence>
<dbReference type="InterPro" id="IPR045053">
    <property type="entry name" value="MAN-like"/>
</dbReference>
<evidence type="ECO:0000256" key="5">
    <source>
        <dbReference type="ARBA" id="ARBA00022525"/>
    </source>
</evidence>
<sequence>MTPRFVFAALFALCALCTFDLTWAASVPKGFVSVKGSQFQLNGRPFNFVGANSYWLPLLTEKKAVDQTFKQMRAAGVKVLRTWGFNGINGTELAGALESDLTYYQLWNGPEWELNEGPNGLQRMDYVLEAAAKHDIKVILTFTNNWSAYGGLEFYVQWIGGAGATHDTFYTDPRIVASYQRYVKTLVNRYKDSPAIFAWELANEARCRGDLPTSSACPKSGMLTEWYREQSAFIRSLDKNHMITTGGEGHFFWKDPEDPTLLNDYNYNGEAGEDFDADLALPNIDFGVYHIYPQYWYAPRDYPSSNFSLADWGVQWIKQHAEAAKKANKPVVLEEFGYFGLNNKTQVFPRWVGAALQTKQNGVMPWQFGALDLVEPDRVIKYADAIIDGDSPNDGHTIYKNQTFVYNIFTAAAAVQKLRSL</sequence>
<dbReference type="InterPro" id="IPR017853">
    <property type="entry name" value="GH"/>
</dbReference>
<feature type="domain" description="Glycoside hydrolase family 5" evidence="10">
    <location>
        <begin position="30"/>
        <end position="338"/>
    </location>
</feature>
<reference evidence="11 12" key="1">
    <citation type="journal article" date="2019" name="Nat. Ecol. Evol.">
        <title>Megaphylogeny resolves global patterns of mushroom evolution.</title>
        <authorList>
            <person name="Varga T."/>
            <person name="Krizsan K."/>
            <person name="Foldi C."/>
            <person name="Dima B."/>
            <person name="Sanchez-Garcia M."/>
            <person name="Sanchez-Ramirez S."/>
            <person name="Szollosi G.J."/>
            <person name="Szarkandi J.G."/>
            <person name="Papp V."/>
            <person name="Albert L."/>
            <person name="Andreopoulos W."/>
            <person name="Angelini C."/>
            <person name="Antonin V."/>
            <person name="Barry K.W."/>
            <person name="Bougher N.L."/>
            <person name="Buchanan P."/>
            <person name="Buyck B."/>
            <person name="Bense V."/>
            <person name="Catcheside P."/>
            <person name="Chovatia M."/>
            <person name="Cooper J."/>
            <person name="Damon W."/>
            <person name="Desjardin D."/>
            <person name="Finy P."/>
            <person name="Geml J."/>
            <person name="Haridas S."/>
            <person name="Hughes K."/>
            <person name="Justo A."/>
            <person name="Karasinski D."/>
            <person name="Kautmanova I."/>
            <person name="Kiss B."/>
            <person name="Kocsube S."/>
            <person name="Kotiranta H."/>
            <person name="LaButti K.M."/>
            <person name="Lechner B.E."/>
            <person name="Liimatainen K."/>
            <person name="Lipzen A."/>
            <person name="Lukacs Z."/>
            <person name="Mihaltcheva S."/>
            <person name="Morgado L.N."/>
            <person name="Niskanen T."/>
            <person name="Noordeloos M.E."/>
            <person name="Ohm R.A."/>
            <person name="Ortiz-Santana B."/>
            <person name="Ovrebo C."/>
            <person name="Racz N."/>
            <person name="Riley R."/>
            <person name="Savchenko A."/>
            <person name="Shiryaev A."/>
            <person name="Soop K."/>
            <person name="Spirin V."/>
            <person name="Szebenyi C."/>
            <person name="Tomsovsky M."/>
            <person name="Tulloss R.E."/>
            <person name="Uehling J."/>
            <person name="Grigoriev I.V."/>
            <person name="Vagvolgyi C."/>
            <person name="Papp T."/>
            <person name="Martin F.M."/>
            <person name="Miettinen O."/>
            <person name="Hibbett D.S."/>
            <person name="Nagy L.G."/>
        </authorList>
    </citation>
    <scope>NUCLEOTIDE SEQUENCE [LARGE SCALE GENOMIC DNA]</scope>
    <source>
        <strain evidence="11 12">CBS 309.79</strain>
    </source>
</reference>
<dbReference type="OrthoDB" id="406631at2759"/>
<evidence type="ECO:0000313" key="11">
    <source>
        <dbReference type="EMBL" id="TFL03559.1"/>
    </source>
</evidence>
<keyword evidence="5" id="KW-0964">Secreted</keyword>
<evidence type="ECO:0000313" key="12">
    <source>
        <dbReference type="Proteomes" id="UP000305067"/>
    </source>
</evidence>
<feature type="signal peptide" evidence="9">
    <location>
        <begin position="1"/>
        <end position="24"/>
    </location>
</feature>
<gene>
    <name evidence="11" type="ORF">BDV98DRAFT_564414</name>
</gene>
<dbReference type="EMBL" id="ML178820">
    <property type="protein sequence ID" value="TFL03559.1"/>
    <property type="molecule type" value="Genomic_DNA"/>
</dbReference>
<evidence type="ECO:0000256" key="8">
    <source>
        <dbReference type="ARBA" id="ARBA00023295"/>
    </source>
</evidence>
<feature type="chain" id="PRO_5022822967" description="mannan endo-1,4-beta-mannosidase" evidence="9">
    <location>
        <begin position="25"/>
        <end position="421"/>
    </location>
</feature>
<evidence type="ECO:0000256" key="2">
    <source>
        <dbReference type="ARBA" id="ARBA00004613"/>
    </source>
</evidence>
<dbReference type="InterPro" id="IPR001547">
    <property type="entry name" value="Glyco_hydro_5"/>
</dbReference>
<dbReference type="EC" id="3.2.1.78" evidence="4"/>
<keyword evidence="8" id="KW-0326">Glycosidase</keyword>
<evidence type="ECO:0000256" key="3">
    <source>
        <dbReference type="ARBA" id="ARBA00005641"/>
    </source>
</evidence>
<keyword evidence="7 11" id="KW-0378">Hydrolase</keyword>
<protein>
    <recommendedName>
        <fullName evidence="4">mannan endo-1,4-beta-mannosidase</fullName>
        <ecNumber evidence="4">3.2.1.78</ecNumber>
    </recommendedName>
</protein>
<evidence type="ECO:0000256" key="7">
    <source>
        <dbReference type="ARBA" id="ARBA00022801"/>
    </source>
</evidence>
<comment type="similarity">
    <text evidence="3">Belongs to the glycosyl hydrolase 5 (cellulase A) family.</text>
</comment>
<comment type="catalytic activity">
    <reaction evidence="1">
        <text>Random hydrolysis of (1-&gt;4)-beta-D-mannosidic linkages in mannans, galactomannans and glucomannans.</text>
        <dbReference type="EC" id="3.2.1.78"/>
    </reaction>
</comment>
<dbReference type="STRING" id="1884261.A0A5C3QTG4"/>
<dbReference type="SUPFAM" id="SSF51445">
    <property type="entry name" value="(Trans)glycosidases"/>
    <property type="match status" value="1"/>
</dbReference>
<dbReference type="Gene3D" id="3.20.20.80">
    <property type="entry name" value="Glycosidases"/>
    <property type="match status" value="1"/>
</dbReference>
<accession>A0A5C3QTG4</accession>
<dbReference type="AlphaFoldDB" id="A0A5C3QTG4"/>
<organism evidence="11 12">
    <name type="scientific">Pterulicium gracile</name>
    <dbReference type="NCBI Taxonomy" id="1884261"/>
    <lineage>
        <taxon>Eukaryota</taxon>
        <taxon>Fungi</taxon>
        <taxon>Dikarya</taxon>
        <taxon>Basidiomycota</taxon>
        <taxon>Agaricomycotina</taxon>
        <taxon>Agaricomycetes</taxon>
        <taxon>Agaricomycetidae</taxon>
        <taxon>Agaricales</taxon>
        <taxon>Pleurotineae</taxon>
        <taxon>Pterulaceae</taxon>
        <taxon>Pterulicium</taxon>
    </lineage>
</organism>
<keyword evidence="6 9" id="KW-0732">Signal</keyword>
<dbReference type="PANTHER" id="PTHR31451:SF39">
    <property type="entry name" value="MANNAN ENDO-1,4-BETA-MANNOSIDASE 1"/>
    <property type="match status" value="1"/>
</dbReference>
<dbReference type="GO" id="GO:0046355">
    <property type="term" value="P:mannan catabolic process"/>
    <property type="evidence" value="ECO:0007669"/>
    <property type="project" value="UniProtKB-ARBA"/>
</dbReference>
<evidence type="ECO:0000256" key="1">
    <source>
        <dbReference type="ARBA" id="ARBA00001678"/>
    </source>
</evidence>
<dbReference type="GO" id="GO:0005576">
    <property type="term" value="C:extracellular region"/>
    <property type="evidence" value="ECO:0007669"/>
    <property type="project" value="UniProtKB-SubCell"/>
</dbReference>
<evidence type="ECO:0000256" key="6">
    <source>
        <dbReference type="ARBA" id="ARBA00022729"/>
    </source>
</evidence>
<name>A0A5C3QTG4_9AGAR</name>
<keyword evidence="12" id="KW-1185">Reference proteome</keyword>
<dbReference type="Proteomes" id="UP000305067">
    <property type="component" value="Unassembled WGS sequence"/>
</dbReference>
<dbReference type="GO" id="GO:0016985">
    <property type="term" value="F:mannan endo-1,4-beta-mannosidase activity"/>
    <property type="evidence" value="ECO:0007669"/>
    <property type="project" value="UniProtKB-EC"/>
</dbReference>
<dbReference type="PANTHER" id="PTHR31451">
    <property type="match status" value="1"/>
</dbReference>
<evidence type="ECO:0000256" key="9">
    <source>
        <dbReference type="SAM" id="SignalP"/>
    </source>
</evidence>
<dbReference type="Pfam" id="PF26410">
    <property type="entry name" value="GH5_mannosidase"/>
    <property type="match status" value="1"/>
</dbReference>
<comment type="subcellular location">
    <subcellularLocation>
        <location evidence="2">Secreted</location>
    </subcellularLocation>
</comment>